<dbReference type="OMA" id="NKCSAIT"/>
<evidence type="ECO:0000313" key="4">
    <source>
        <dbReference type="EMBL" id="ESO94246.1"/>
    </source>
</evidence>
<dbReference type="HOGENOM" id="CLU_1559140_0_0_1"/>
<dbReference type="PANTHER" id="PTHR14911">
    <property type="entry name" value="THUMP DOMAIN-CONTAINING"/>
    <property type="match status" value="1"/>
</dbReference>
<keyword evidence="1" id="KW-0808">Transferase</keyword>
<keyword evidence="5" id="KW-1185">Reference proteome</keyword>
<dbReference type="AlphaFoldDB" id="V4AKX7"/>
<feature type="non-terminal residue" evidence="4">
    <location>
        <position position="1"/>
    </location>
</feature>
<dbReference type="Pfam" id="PF01170">
    <property type="entry name" value="UPF0020"/>
    <property type="match status" value="1"/>
</dbReference>
<dbReference type="InterPro" id="IPR000241">
    <property type="entry name" value="RlmKL-like_Mtase"/>
</dbReference>
<dbReference type="Gene3D" id="3.40.50.150">
    <property type="entry name" value="Vaccinia Virus protein VP39"/>
    <property type="match status" value="1"/>
</dbReference>
<gene>
    <name evidence="4" type="ORF">LOTGIDRAFT_118689</name>
</gene>
<dbReference type="EMBL" id="KB201847">
    <property type="protein sequence ID" value="ESO94246.1"/>
    <property type="molecule type" value="Genomic_DNA"/>
</dbReference>
<dbReference type="GO" id="GO:0043527">
    <property type="term" value="C:tRNA methyltransferase complex"/>
    <property type="evidence" value="ECO:0007669"/>
    <property type="project" value="UniProtKB-ARBA"/>
</dbReference>
<dbReference type="PROSITE" id="PS51165">
    <property type="entry name" value="THUMP"/>
    <property type="match status" value="1"/>
</dbReference>
<evidence type="ECO:0000256" key="2">
    <source>
        <dbReference type="PROSITE-ProRule" id="PRU00529"/>
    </source>
</evidence>
<evidence type="ECO:0000259" key="3">
    <source>
        <dbReference type="PROSITE" id="PS51165"/>
    </source>
</evidence>
<dbReference type="KEGG" id="lgi:LOTGIDRAFT_118689"/>
<dbReference type="STRING" id="225164.V4AKX7"/>
<dbReference type="RefSeq" id="XP_009055091.1">
    <property type="nucleotide sequence ID" value="XM_009056843.1"/>
</dbReference>
<proteinExistence type="predicted"/>
<name>V4AKX7_LOTGI</name>
<dbReference type="GeneID" id="20231645"/>
<dbReference type="SUPFAM" id="SSF53335">
    <property type="entry name" value="S-adenosyl-L-methionine-dependent methyltransferases"/>
    <property type="match status" value="1"/>
</dbReference>
<protein>
    <recommendedName>
        <fullName evidence="3">THUMP domain-containing protein</fullName>
    </recommendedName>
</protein>
<dbReference type="Proteomes" id="UP000030746">
    <property type="component" value="Unassembled WGS sequence"/>
</dbReference>
<evidence type="ECO:0000256" key="1">
    <source>
        <dbReference type="ARBA" id="ARBA00022603"/>
    </source>
</evidence>
<dbReference type="PANTHER" id="PTHR14911:SF1">
    <property type="entry name" value="THUMP DOMAIN-CONTAINING PROTEIN 2"/>
    <property type="match status" value="1"/>
</dbReference>
<dbReference type="CDD" id="cd02440">
    <property type="entry name" value="AdoMet_MTases"/>
    <property type="match status" value="1"/>
</dbReference>
<dbReference type="GO" id="GO:0030488">
    <property type="term" value="P:tRNA methylation"/>
    <property type="evidence" value="ECO:0007669"/>
    <property type="project" value="TreeGrafter"/>
</dbReference>
<reference evidence="4 5" key="1">
    <citation type="journal article" date="2013" name="Nature">
        <title>Insights into bilaterian evolution from three spiralian genomes.</title>
        <authorList>
            <person name="Simakov O."/>
            <person name="Marletaz F."/>
            <person name="Cho S.J."/>
            <person name="Edsinger-Gonzales E."/>
            <person name="Havlak P."/>
            <person name="Hellsten U."/>
            <person name="Kuo D.H."/>
            <person name="Larsson T."/>
            <person name="Lv J."/>
            <person name="Arendt D."/>
            <person name="Savage R."/>
            <person name="Osoegawa K."/>
            <person name="de Jong P."/>
            <person name="Grimwood J."/>
            <person name="Chapman J.A."/>
            <person name="Shapiro H."/>
            <person name="Aerts A."/>
            <person name="Otillar R.P."/>
            <person name="Terry A.Y."/>
            <person name="Boore J.L."/>
            <person name="Grigoriev I.V."/>
            <person name="Lindberg D.R."/>
            <person name="Seaver E.C."/>
            <person name="Weisblat D.A."/>
            <person name="Putnam N.H."/>
            <person name="Rokhsar D.S."/>
        </authorList>
    </citation>
    <scope>NUCLEOTIDE SEQUENCE [LARGE SCALE GENOMIC DNA]</scope>
</reference>
<keyword evidence="2" id="KW-0694">RNA-binding</keyword>
<accession>V4AKX7</accession>
<dbReference type="GO" id="GO:0003723">
    <property type="term" value="F:RNA binding"/>
    <property type="evidence" value="ECO:0007669"/>
    <property type="project" value="UniProtKB-UniRule"/>
</dbReference>
<organism evidence="4 5">
    <name type="scientific">Lottia gigantea</name>
    <name type="common">Giant owl limpet</name>
    <dbReference type="NCBI Taxonomy" id="225164"/>
    <lineage>
        <taxon>Eukaryota</taxon>
        <taxon>Metazoa</taxon>
        <taxon>Spiralia</taxon>
        <taxon>Lophotrochozoa</taxon>
        <taxon>Mollusca</taxon>
        <taxon>Gastropoda</taxon>
        <taxon>Patellogastropoda</taxon>
        <taxon>Lottioidea</taxon>
        <taxon>Lottiidae</taxon>
        <taxon>Lottia</taxon>
    </lineage>
</organism>
<sequence length="172" mass="19167">LGKHIAKLTGWNIDLKHPLFEISVHINDEMVVAGIPLSREPLSKRGYILHSGLRSPVAWILGYLTQIQPGDIILDPMCGKSTILIEAVKCLQPNAVYFGIDRNHQQLKTAQANVQFVACQNNINLLLSNGLDLPFKSGSVDKVICDAPFGEKHKIASDIHQFCYKLLQETQR</sequence>
<feature type="domain" description="THUMP" evidence="3">
    <location>
        <begin position="1"/>
        <end position="37"/>
    </location>
</feature>
<dbReference type="InterPro" id="IPR029063">
    <property type="entry name" value="SAM-dependent_MTases_sf"/>
</dbReference>
<dbReference type="OrthoDB" id="2013972at2759"/>
<evidence type="ECO:0000313" key="5">
    <source>
        <dbReference type="Proteomes" id="UP000030746"/>
    </source>
</evidence>
<keyword evidence="1" id="KW-0489">Methyltransferase</keyword>
<dbReference type="GO" id="GO:0016423">
    <property type="term" value="F:tRNA (guanine) methyltransferase activity"/>
    <property type="evidence" value="ECO:0007669"/>
    <property type="project" value="TreeGrafter"/>
</dbReference>
<dbReference type="InterPro" id="IPR004114">
    <property type="entry name" value="THUMP_dom"/>
</dbReference>
<dbReference type="CTD" id="20231645"/>